<proteinExistence type="predicted"/>
<evidence type="ECO:0008006" key="4">
    <source>
        <dbReference type="Google" id="ProtNLM"/>
    </source>
</evidence>
<feature type="signal peptide" evidence="1">
    <location>
        <begin position="1"/>
        <end position="24"/>
    </location>
</feature>
<dbReference type="Proteomes" id="UP000190637">
    <property type="component" value="Unassembled WGS sequence"/>
</dbReference>
<gene>
    <name evidence="2" type="ORF">SAMN02745673_04871</name>
</gene>
<dbReference type="RefSeq" id="WP_078764083.1">
    <property type="nucleotide sequence ID" value="NZ_FUWS01000020.1"/>
</dbReference>
<dbReference type="AlphaFoldDB" id="A0A1T4TE06"/>
<organism evidence="2 3">
    <name type="scientific">Marinactinospora thermotolerans DSM 45154</name>
    <dbReference type="NCBI Taxonomy" id="1122192"/>
    <lineage>
        <taxon>Bacteria</taxon>
        <taxon>Bacillati</taxon>
        <taxon>Actinomycetota</taxon>
        <taxon>Actinomycetes</taxon>
        <taxon>Streptosporangiales</taxon>
        <taxon>Nocardiopsidaceae</taxon>
        <taxon>Marinactinospora</taxon>
    </lineage>
</organism>
<keyword evidence="1" id="KW-0732">Signal</keyword>
<dbReference type="EMBL" id="FUWS01000020">
    <property type="protein sequence ID" value="SKA38730.1"/>
    <property type="molecule type" value="Genomic_DNA"/>
</dbReference>
<keyword evidence="3" id="KW-1185">Reference proteome</keyword>
<evidence type="ECO:0000256" key="1">
    <source>
        <dbReference type="SAM" id="SignalP"/>
    </source>
</evidence>
<accession>A0A1T4TE06</accession>
<feature type="chain" id="PRO_5012843380" description="Secreted protein" evidence="1">
    <location>
        <begin position="25"/>
        <end position="90"/>
    </location>
</feature>
<evidence type="ECO:0000313" key="3">
    <source>
        <dbReference type="Proteomes" id="UP000190637"/>
    </source>
</evidence>
<reference evidence="2 3" key="1">
    <citation type="submission" date="2017-02" db="EMBL/GenBank/DDBJ databases">
        <authorList>
            <person name="Peterson S.W."/>
        </authorList>
    </citation>
    <scope>NUCLEOTIDE SEQUENCE [LARGE SCALE GENOMIC DNA]</scope>
    <source>
        <strain evidence="2 3">DSM 45154</strain>
    </source>
</reference>
<sequence length="90" mass="9384">MTRTFAATALTLAALVLGTAPVHADARYGCEGVDYDPRTRNLTGNTSCEGVGDGAGSVVDLPEGRTYQCEDLQKDLPLVRLAGTGCLPVE</sequence>
<protein>
    <recommendedName>
        <fullName evidence="4">Secreted protein</fullName>
    </recommendedName>
</protein>
<name>A0A1T4TE06_9ACTN</name>
<evidence type="ECO:0000313" key="2">
    <source>
        <dbReference type="EMBL" id="SKA38730.1"/>
    </source>
</evidence>